<dbReference type="PANTHER" id="PTHR43433">
    <property type="entry name" value="HYDROLASE, ALPHA/BETA FOLD FAMILY PROTEIN"/>
    <property type="match status" value="1"/>
</dbReference>
<evidence type="ECO:0000313" key="2">
    <source>
        <dbReference type="EMBL" id="CAE4564298.1"/>
    </source>
</evidence>
<dbReference type="AlphaFoldDB" id="A0A7S4UAP5"/>
<reference evidence="2" key="1">
    <citation type="submission" date="2021-01" db="EMBL/GenBank/DDBJ databases">
        <authorList>
            <person name="Corre E."/>
            <person name="Pelletier E."/>
            <person name="Niang G."/>
            <person name="Scheremetjew M."/>
            <person name="Finn R."/>
            <person name="Kale V."/>
            <person name="Holt S."/>
            <person name="Cochrane G."/>
            <person name="Meng A."/>
            <person name="Brown T."/>
            <person name="Cohen L."/>
        </authorList>
    </citation>
    <scope>NUCLEOTIDE SEQUENCE</scope>
    <source>
        <strain evidence="2">CCMP3105</strain>
    </source>
</reference>
<dbReference type="SUPFAM" id="SSF53474">
    <property type="entry name" value="alpha/beta-Hydrolases"/>
    <property type="match status" value="1"/>
</dbReference>
<dbReference type="EMBL" id="HBNR01005925">
    <property type="protein sequence ID" value="CAE4564298.1"/>
    <property type="molecule type" value="Transcribed_RNA"/>
</dbReference>
<proteinExistence type="predicted"/>
<evidence type="ECO:0000259" key="1">
    <source>
        <dbReference type="Pfam" id="PF00561"/>
    </source>
</evidence>
<protein>
    <recommendedName>
        <fullName evidence="1">AB hydrolase-1 domain-containing protein</fullName>
    </recommendedName>
</protein>
<dbReference type="InterPro" id="IPR050471">
    <property type="entry name" value="AB_hydrolase"/>
</dbReference>
<organism evidence="2">
    <name type="scientific">Alexandrium monilatum</name>
    <dbReference type="NCBI Taxonomy" id="311494"/>
    <lineage>
        <taxon>Eukaryota</taxon>
        <taxon>Sar</taxon>
        <taxon>Alveolata</taxon>
        <taxon>Dinophyceae</taxon>
        <taxon>Gonyaulacales</taxon>
        <taxon>Pyrocystaceae</taxon>
        <taxon>Alexandrium</taxon>
    </lineage>
</organism>
<feature type="domain" description="AB hydrolase-1" evidence="1">
    <location>
        <begin position="81"/>
        <end position="170"/>
    </location>
</feature>
<dbReference type="PANTHER" id="PTHR43433:SF4">
    <property type="entry name" value="NON-HEME CHLOROPEROXIDASE-RELATED"/>
    <property type="match status" value="1"/>
</dbReference>
<dbReference type="Gene3D" id="3.40.50.1820">
    <property type="entry name" value="alpha/beta hydrolase"/>
    <property type="match status" value="1"/>
</dbReference>
<name>A0A7S4UAP5_9DINO</name>
<dbReference type="InterPro" id="IPR029058">
    <property type="entry name" value="AB_hydrolase_fold"/>
</dbReference>
<gene>
    <name evidence="2" type="ORF">AMON00008_LOCUS3917</name>
</gene>
<sequence length="278" mass="29374">MAAVGDNCRAPGLQPGGRVRLWDGTEVPYVEMRPAKASAGGGPLLVFGHGLTDRKEDDAPALQRALDMLGEMDPPPPASCVPATVVYDARGHGESSGWECCGPEQFHWRSLAADMLQVGSALQGPTAAGRDGVLLGGFSMGANSALWAALICPRVVRGLVLLSCTTAWELRSGRRAKLLENAEKKRLEDPARGELLLGAARADLPPKEELRSISVPALIVSARDDPVHPAAMAEQLAELLPDSRLVLVDSKAELHNAFSHALVSWLCERFVAPAAAGA</sequence>
<accession>A0A7S4UAP5</accession>
<dbReference type="InterPro" id="IPR000073">
    <property type="entry name" value="AB_hydrolase_1"/>
</dbReference>
<dbReference type="Pfam" id="PF00561">
    <property type="entry name" value="Abhydrolase_1"/>
    <property type="match status" value="1"/>
</dbReference>